<dbReference type="EMBL" id="JAAGNN010000025">
    <property type="protein sequence ID" value="KAF4072294.1"/>
    <property type="molecule type" value="Genomic_DNA"/>
</dbReference>
<evidence type="ECO:0000313" key="2">
    <source>
        <dbReference type="EMBL" id="KAF4072294.1"/>
    </source>
</evidence>
<keyword evidence="1" id="KW-0472">Membrane</keyword>
<gene>
    <name evidence="2" type="ORF">AMELA_G00261540</name>
</gene>
<dbReference type="Proteomes" id="UP000593565">
    <property type="component" value="Unassembled WGS sequence"/>
</dbReference>
<dbReference type="InterPro" id="IPR013783">
    <property type="entry name" value="Ig-like_fold"/>
</dbReference>
<dbReference type="Gene3D" id="2.60.40.10">
    <property type="entry name" value="Immunoglobulins"/>
    <property type="match status" value="1"/>
</dbReference>
<keyword evidence="3" id="KW-1185">Reference proteome</keyword>
<proteinExistence type="predicted"/>
<name>A0A7J5ZNQ6_AMEME</name>
<dbReference type="AlphaFoldDB" id="A0A7J5ZNQ6"/>
<dbReference type="InterPro" id="IPR036179">
    <property type="entry name" value="Ig-like_dom_sf"/>
</dbReference>
<evidence type="ECO:0008006" key="4">
    <source>
        <dbReference type="Google" id="ProtNLM"/>
    </source>
</evidence>
<keyword evidence="1" id="KW-0812">Transmembrane</keyword>
<feature type="transmembrane region" description="Helical" evidence="1">
    <location>
        <begin position="153"/>
        <end position="181"/>
    </location>
</feature>
<comment type="caution">
    <text evidence="2">The sequence shown here is derived from an EMBL/GenBank/DDBJ whole genome shotgun (WGS) entry which is preliminary data.</text>
</comment>
<protein>
    <recommendedName>
        <fullName evidence="4">Immunoglobulin V-set domain-containing protein</fullName>
    </recommendedName>
</protein>
<evidence type="ECO:0000256" key="1">
    <source>
        <dbReference type="SAM" id="Phobius"/>
    </source>
</evidence>
<sequence>MKLFYFFLFCFTNGISPTKGKLHLELSGEMLLRFMFLPDYNSYDKSCCKFTIYGCIIFVSSNGYVHNAYKGRIETYTYSGTFDVRIWNVRSMDAGRYRCEILGTQKYQDFQVVIADSETELNPKLAFPKSTISPVSSAQHLLEKRQEISSNKWILKVTLGTIFGIVVIILIMSITLTVVYFKKNSRDQCGRNFPSAPNVTQQLPQELIYTTVDFKRHQKTSNIYANLDIHNSRPDSGNTLKTQDSVEYATIAGVL</sequence>
<keyword evidence="1" id="KW-1133">Transmembrane helix</keyword>
<organism evidence="2 3">
    <name type="scientific">Ameiurus melas</name>
    <name type="common">Black bullhead</name>
    <name type="synonym">Silurus melas</name>
    <dbReference type="NCBI Taxonomy" id="219545"/>
    <lineage>
        <taxon>Eukaryota</taxon>
        <taxon>Metazoa</taxon>
        <taxon>Chordata</taxon>
        <taxon>Craniata</taxon>
        <taxon>Vertebrata</taxon>
        <taxon>Euteleostomi</taxon>
        <taxon>Actinopterygii</taxon>
        <taxon>Neopterygii</taxon>
        <taxon>Teleostei</taxon>
        <taxon>Ostariophysi</taxon>
        <taxon>Siluriformes</taxon>
        <taxon>Ictaluridae</taxon>
        <taxon>Ameiurus</taxon>
    </lineage>
</organism>
<evidence type="ECO:0000313" key="3">
    <source>
        <dbReference type="Proteomes" id="UP000593565"/>
    </source>
</evidence>
<reference evidence="2 3" key="1">
    <citation type="submission" date="2020-02" db="EMBL/GenBank/DDBJ databases">
        <title>A chromosome-scale genome assembly of the black bullhead catfish (Ameiurus melas).</title>
        <authorList>
            <person name="Wen M."/>
            <person name="Zham M."/>
            <person name="Cabau C."/>
            <person name="Klopp C."/>
            <person name="Donnadieu C."/>
            <person name="Roques C."/>
            <person name="Bouchez O."/>
            <person name="Lampietro C."/>
            <person name="Jouanno E."/>
            <person name="Herpin A."/>
            <person name="Louis A."/>
            <person name="Berthelot C."/>
            <person name="Parey E."/>
            <person name="Roest-Crollius H."/>
            <person name="Braasch I."/>
            <person name="Postlethwait J."/>
            <person name="Robinson-Rechavi M."/>
            <person name="Echchiki A."/>
            <person name="Begum T."/>
            <person name="Montfort J."/>
            <person name="Schartl M."/>
            <person name="Bobe J."/>
            <person name="Guiguen Y."/>
        </authorList>
    </citation>
    <scope>NUCLEOTIDE SEQUENCE [LARGE SCALE GENOMIC DNA]</scope>
    <source>
        <strain evidence="2">M_S1</strain>
        <tissue evidence="2">Blood</tissue>
    </source>
</reference>
<accession>A0A7J5ZNQ6</accession>
<dbReference type="SUPFAM" id="SSF48726">
    <property type="entry name" value="Immunoglobulin"/>
    <property type="match status" value="1"/>
</dbReference>